<dbReference type="AlphaFoldDB" id="A0A4Q4SNV0"/>
<name>A0A4Q4SNV0_9PLEO</name>
<feature type="region of interest" description="Disordered" evidence="1">
    <location>
        <begin position="23"/>
        <end position="45"/>
    </location>
</feature>
<evidence type="ECO:0000313" key="3">
    <source>
        <dbReference type="Proteomes" id="UP000293823"/>
    </source>
</evidence>
<reference evidence="3" key="1">
    <citation type="journal article" date="2019" name="bioRxiv">
        <title>Genomics, evolutionary history and diagnostics of the Alternaria alternata species group including apple and Asian pear pathotypes.</title>
        <authorList>
            <person name="Armitage A.D."/>
            <person name="Cockerton H.M."/>
            <person name="Sreenivasaprasad S."/>
            <person name="Woodhall J.W."/>
            <person name="Lane C.R."/>
            <person name="Harrison R.J."/>
            <person name="Clarkson J.P."/>
        </authorList>
    </citation>
    <scope>NUCLEOTIDE SEQUENCE [LARGE SCALE GENOMIC DNA]</scope>
    <source>
        <strain evidence="3">RGR 97.0016</strain>
    </source>
</reference>
<sequence length="126" mass="14024">MGNQASSAYGTPTVVQSTPMPLTGQIGKKMHRGSHQDYRGSSSRRPRCHRCLAQLTIYFKISIRDVAVPDPEKGYWEDPTLQAWTCISTLTSSPSDYAAITPADTRKIQQAMQGEVSDVYQKMRSL</sequence>
<organism evidence="2 3">
    <name type="scientific">Alternaria arborescens</name>
    <dbReference type="NCBI Taxonomy" id="156630"/>
    <lineage>
        <taxon>Eukaryota</taxon>
        <taxon>Fungi</taxon>
        <taxon>Dikarya</taxon>
        <taxon>Ascomycota</taxon>
        <taxon>Pezizomycotina</taxon>
        <taxon>Dothideomycetes</taxon>
        <taxon>Pleosporomycetidae</taxon>
        <taxon>Pleosporales</taxon>
        <taxon>Pleosporineae</taxon>
        <taxon>Pleosporaceae</taxon>
        <taxon>Alternaria</taxon>
        <taxon>Alternaria sect. Alternaria</taxon>
    </lineage>
</organism>
<dbReference type="Proteomes" id="UP000293823">
    <property type="component" value="Unassembled WGS sequence"/>
</dbReference>
<gene>
    <name evidence="2" type="ORF">AA0113_g1058</name>
</gene>
<protein>
    <submittedName>
        <fullName evidence="2">Uncharacterized protein</fullName>
    </submittedName>
</protein>
<comment type="caution">
    <text evidence="2">The sequence shown here is derived from an EMBL/GenBank/DDBJ whole genome shotgun (WGS) entry which is preliminary data.</text>
</comment>
<dbReference type="EMBL" id="PEJP01000003">
    <property type="protein sequence ID" value="RYO72545.1"/>
    <property type="molecule type" value="Genomic_DNA"/>
</dbReference>
<keyword evidence="3" id="KW-1185">Reference proteome</keyword>
<proteinExistence type="predicted"/>
<evidence type="ECO:0000313" key="2">
    <source>
        <dbReference type="EMBL" id="RYO72545.1"/>
    </source>
</evidence>
<accession>A0A4Q4SNV0</accession>
<evidence type="ECO:0000256" key="1">
    <source>
        <dbReference type="SAM" id="MobiDB-lite"/>
    </source>
</evidence>